<dbReference type="AlphaFoldDB" id="G0EK25"/>
<dbReference type="PANTHER" id="PTHR30024">
    <property type="entry name" value="ALIPHATIC SULFONATES-BINDING PROTEIN-RELATED"/>
    <property type="match status" value="1"/>
</dbReference>
<dbReference type="HOGENOM" id="CLU_060267_0_0_12"/>
<sequence length="332" mass="35873">MISCGTKTASSSKKIRVGTMVNTVALPIAYALEKGMYSNEGIEIEILTFASGAPINEAFAAGEIDIAASGLASVFALAQGNAKWIGEVNTTGGMGIFVRKDSPIAKEVGKVAGNTSILGSVETVKGLNILGPLGTTAQFNAIGYAKKFGLSGTDIKMIHMDNGPAYQAFVAGEGDAIAASPPHSFQARDAGYVLAATFEDATDVVSMDGIYVGNKFLEDRRDEVVKFIKATYKASEILSDYKTRYDFEKDWFERNGRVYDDKTLDNDIKYKVYVTPAMMQEETYVFGDGMTGTAQFFYEDNKISKDTLPNVQKSYDVSVIKEALGIDVKVDQ</sequence>
<organism evidence="4 5">
    <name type="scientific">Brachyspira intermedia (strain ATCC 51140 / PWS/A)</name>
    <name type="common">Serpulina intermedia</name>
    <dbReference type="NCBI Taxonomy" id="1045858"/>
    <lineage>
        <taxon>Bacteria</taxon>
        <taxon>Pseudomonadati</taxon>
        <taxon>Spirochaetota</taxon>
        <taxon>Spirochaetia</taxon>
        <taxon>Brachyspirales</taxon>
        <taxon>Brachyspiraceae</taxon>
        <taxon>Brachyspira</taxon>
    </lineage>
</organism>
<name>G0EK25_BRAIP</name>
<dbReference type="Gene3D" id="3.40.190.10">
    <property type="entry name" value="Periplasmic binding protein-like II"/>
    <property type="match status" value="2"/>
</dbReference>
<dbReference type="SUPFAM" id="SSF53850">
    <property type="entry name" value="Periplasmic binding protein-like II"/>
    <property type="match status" value="1"/>
</dbReference>
<reference evidence="4 5" key="1">
    <citation type="journal article" date="2011" name="BMC Genomics">
        <title>Complete genome sequence of Brachyspira intermedia reveals unique genomic features in Brachyspira species and phage-mediated horizontal gene transfer.</title>
        <authorList>
            <person name="Hafstrom T."/>
            <person name="Jansson D.S."/>
            <person name="Segerman B."/>
        </authorList>
    </citation>
    <scope>NUCLEOTIDE SEQUENCE [LARGE SCALE GENOMIC DNA]</scope>
    <source>
        <strain evidence="5">ATCC 51140 / PWS/A</strain>
    </source>
</reference>
<dbReference type="PANTHER" id="PTHR30024:SF47">
    <property type="entry name" value="TAURINE-BINDING PERIPLASMIC PROTEIN"/>
    <property type="match status" value="1"/>
</dbReference>
<evidence type="ECO:0000256" key="2">
    <source>
        <dbReference type="ARBA" id="ARBA00010742"/>
    </source>
</evidence>
<dbReference type="KEGG" id="bip:Bint_1875"/>
<comment type="subcellular location">
    <subcellularLocation>
        <location evidence="1">Periplasm</location>
    </subcellularLocation>
</comment>
<evidence type="ECO:0008006" key="6">
    <source>
        <dbReference type="Google" id="ProtNLM"/>
    </source>
</evidence>
<evidence type="ECO:0000313" key="5">
    <source>
        <dbReference type="Proteomes" id="UP000008522"/>
    </source>
</evidence>
<dbReference type="GO" id="GO:0042597">
    <property type="term" value="C:periplasmic space"/>
    <property type="evidence" value="ECO:0007669"/>
    <property type="project" value="UniProtKB-SubCell"/>
</dbReference>
<protein>
    <recommendedName>
        <fullName evidence="6">ABC transporter substrate-binding protein</fullName>
    </recommendedName>
</protein>
<comment type="similarity">
    <text evidence="2">Belongs to the bacterial solute-binding protein SsuA/TauA family.</text>
</comment>
<accession>G0EK25</accession>
<dbReference type="EMBL" id="CP002874">
    <property type="protein sequence ID" value="AEM22491.1"/>
    <property type="molecule type" value="Genomic_DNA"/>
</dbReference>
<proteinExistence type="inferred from homology"/>
<evidence type="ECO:0000313" key="4">
    <source>
        <dbReference type="EMBL" id="AEM22491.1"/>
    </source>
</evidence>
<dbReference type="Proteomes" id="UP000008522">
    <property type="component" value="Chromosome"/>
</dbReference>
<gene>
    <name evidence="4" type="ordered locus">Bint_1875</name>
</gene>
<keyword evidence="5" id="KW-1185">Reference proteome</keyword>
<evidence type="ECO:0000256" key="1">
    <source>
        <dbReference type="ARBA" id="ARBA00004418"/>
    </source>
</evidence>
<evidence type="ECO:0000256" key="3">
    <source>
        <dbReference type="ARBA" id="ARBA00022729"/>
    </source>
</evidence>
<dbReference type="Pfam" id="PF13379">
    <property type="entry name" value="NMT1_2"/>
    <property type="match status" value="1"/>
</dbReference>
<dbReference type="eggNOG" id="COG0715">
    <property type="taxonomic scope" value="Bacteria"/>
</dbReference>
<dbReference type="PATRIC" id="fig|1045858.4.peg.1877"/>
<keyword evidence="3" id="KW-0732">Signal</keyword>